<evidence type="ECO:0000313" key="1">
    <source>
        <dbReference type="EMBL" id="PRD56499.1"/>
    </source>
</evidence>
<dbReference type="Proteomes" id="UP000238642">
    <property type="component" value="Unassembled WGS sequence"/>
</dbReference>
<proteinExistence type="predicted"/>
<sequence length="66" mass="7929">MIFLFSGFIFHVVFEYIIKGSDIIGEKYRIQSTYEKLYRGRYYIQKQNHCTKMRVCDVLPKKRGTA</sequence>
<protein>
    <submittedName>
        <fullName evidence="1">Uncharacterized protein</fullName>
    </submittedName>
</protein>
<gene>
    <name evidence="1" type="ORF">C5749_04450</name>
</gene>
<keyword evidence="2" id="KW-1185">Reference proteome</keyword>
<name>A0A2S9JT87_9SPHI</name>
<dbReference type="AlphaFoldDB" id="A0A2S9JT87"/>
<reference evidence="1 2" key="1">
    <citation type="submission" date="2018-02" db="EMBL/GenBank/DDBJ databases">
        <title>The draft genome of Sphingobacterium gobiense H7.</title>
        <authorList>
            <person name="Li L."/>
            <person name="Liu L."/>
            <person name="Zhang X."/>
            <person name="Wang T."/>
            <person name="Liang L."/>
        </authorList>
    </citation>
    <scope>NUCLEOTIDE SEQUENCE [LARGE SCALE GENOMIC DNA]</scope>
    <source>
        <strain evidence="1 2">ACCC 05757</strain>
    </source>
</reference>
<organism evidence="1 2">
    <name type="scientific">Sphingobacterium gobiense</name>
    <dbReference type="NCBI Taxonomy" id="1382456"/>
    <lineage>
        <taxon>Bacteria</taxon>
        <taxon>Pseudomonadati</taxon>
        <taxon>Bacteroidota</taxon>
        <taxon>Sphingobacteriia</taxon>
        <taxon>Sphingobacteriales</taxon>
        <taxon>Sphingobacteriaceae</taxon>
        <taxon>Sphingobacterium</taxon>
    </lineage>
</organism>
<dbReference type="EMBL" id="PVBS01000001">
    <property type="protein sequence ID" value="PRD56499.1"/>
    <property type="molecule type" value="Genomic_DNA"/>
</dbReference>
<comment type="caution">
    <text evidence="1">The sequence shown here is derived from an EMBL/GenBank/DDBJ whole genome shotgun (WGS) entry which is preliminary data.</text>
</comment>
<accession>A0A2S9JT87</accession>
<evidence type="ECO:0000313" key="2">
    <source>
        <dbReference type="Proteomes" id="UP000238642"/>
    </source>
</evidence>